<accession>A0AAZ3SPR3</accession>
<keyword evidence="15" id="KW-1185">Reference proteome</keyword>
<evidence type="ECO:0000256" key="13">
    <source>
        <dbReference type="RuleBase" id="RU000488"/>
    </source>
</evidence>
<dbReference type="InterPro" id="IPR018108">
    <property type="entry name" value="MCP_transmembrane"/>
</dbReference>
<comment type="subcellular location">
    <subcellularLocation>
        <location evidence="1">Membrane</location>
        <topology evidence="1">Multi-pass membrane protein</topology>
    </subcellularLocation>
</comment>
<dbReference type="PANTHER" id="PTHR45667">
    <property type="entry name" value="S-ADENOSYLMETHIONINE MITOCHONDRIAL CARRIER PROTEIN"/>
    <property type="match status" value="1"/>
</dbReference>
<dbReference type="Proteomes" id="UP000694402">
    <property type="component" value="Unassembled WGS sequence"/>
</dbReference>
<evidence type="ECO:0000256" key="4">
    <source>
        <dbReference type="ARBA" id="ARBA00022692"/>
    </source>
</evidence>
<evidence type="ECO:0000256" key="6">
    <source>
        <dbReference type="ARBA" id="ARBA00022989"/>
    </source>
</evidence>
<evidence type="ECO:0000256" key="11">
    <source>
        <dbReference type="ARBA" id="ARBA00041876"/>
    </source>
</evidence>
<keyword evidence="5" id="KW-0677">Repeat</keyword>
<reference evidence="14" key="2">
    <citation type="submission" date="2025-08" db="UniProtKB">
        <authorList>
            <consortium name="Ensembl"/>
        </authorList>
    </citation>
    <scope>IDENTIFICATION</scope>
</reference>
<feature type="repeat" description="Solcar" evidence="12">
    <location>
        <begin position="1"/>
        <end position="77"/>
    </location>
</feature>
<comment type="catalytic activity">
    <reaction evidence="8">
        <text>S-adenosyl-L-homocysteine(out) + S-adenosyl-L-methionine(in) = S-adenosyl-L-homocysteine(in) + S-adenosyl-L-methionine(out)</text>
        <dbReference type="Rhea" id="RHEA:75479"/>
        <dbReference type="ChEBI" id="CHEBI:57856"/>
        <dbReference type="ChEBI" id="CHEBI:59789"/>
    </reaction>
</comment>
<reference evidence="14" key="3">
    <citation type="submission" date="2025-09" db="UniProtKB">
        <authorList>
            <consortium name="Ensembl"/>
        </authorList>
    </citation>
    <scope>IDENTIFICATION</scope>
</reference>
<keyword evidence="7 12" id="KW-0472">Membrane</keyword>
<evidence type="ECO:0000313" key="15">
    <source>
        <dbReference type="Proteomes" id="UP000694402"/>
    </source>
</evidence>
<dbReference type="AlphaFoldDB" id="A0AAZ3SPR3"/>
<evidence type="ECO:0000256" key="1">
    <source>
        <dbReference type="ARBA" id="ARBA00004141"/>
    </source>
</evidence>
<sequence length="118" mass="13404">LNLNQTYNVPCLIRVPTEQVKQRTQALLSSNTYQVLLATLREEGVRGLYRGYGSAVHREVGLLYHTQLPFYTDLNKSASKLSRCISLHQTSLARSWTPLDMFFGRCTSMLVCMQPIPP</sequence>
<evidence type="ECO:0000256" key="2">
    <source>
        <dbReference type="ARBA" id="ARBA00006375"/>
    </source>
</evidence>
<organism evidence="14 15">
    <name type="scientific">Oncorhynchus tshawytscha</name>
    <name type="common">Chinook salmon</name>
    <name type="synonym">Salmo tshawytscha</name>
    <dbReference type="NCBI Taxonomy" id="74940"/>
    <lineage>
        <taxon>Eukaryota</taxon>
        <taxon>Metazoa</taxon>
        <taxon>Chordata</taxon>
        <taxon>Craniata</taxon>
        <taxon>Vertebrata</taxon>
        <taxon>Euteleostomi</taxon>
        <taxon>Actinopterygii</taxon>
        <taxon>Neopterygii</taxon>
        <taxon>Teleostei</taxon>
        <taxon>Protacanthopterygii</taxon>
        <taxon>Salmoniformes</taxon>
        <taxon>Salmonidae</taxon>
        <taxon>Salmoninae</taxon>
        <taxon>Oncorhynchus</taxon>
    </lineage>
</organism>
<evidence type="ECO:0000256" key="12">
    <source>
        <dbReference type="PROSITE-ProRule" id="PRU00282"/>
    </source>
</evidence>
<proteinExistence type="inferred from homology"/>
<protein>
    <recommendedName>
        <fullName evidence="10">Mitochondrial S-adenosylmethionine carrier protein</fullName>
    </recommendedName>
    <alternativeName>
        <fullName evidence="11">Solute carrier family 25 member 26</fullName>
    </alternativeName>
</protein>
<dbReference type="Pfam" id="PF00153">
    <property type="entry name" value="Mito_carr"/>
    <property type="match status" value="1"/>
</dbReference>
<dbReference type="SUPFAM" id="SSF103506">
    <property type="entry name" value="Mitochondrial carrier"/>
    <property type="match status" value="1"/>
</dbReference>
<name>A0AAZ3SPR3_ONCTS</name>
<evidence type="ECO:0000256" key="8">
    <source>
        <dbReference type="ARBA" id="ARBA00035847"/>
    </source>
</evidence>
<comment type="function">
    <text evidence="9">Mitochondrial S-adenosyl-L-methionine/S-adenosyl-L-homocysteine antiporter. Mediates the exchange of cytosolic S-adenosyl-L-methionine, the predominant methyl-group donor for macromolecule methylation processes, for mitochondrial S-adenosylhomocysteine(SAH), a by-product of methylation reactions.</text>
</comment>
<evidence type="ECO:0000256" key="9">
    <source>
        <dbReference type="ARBA" id="ARBA00037638"/>
    </source>
</evidence>
<keyword evidence="3 13" id="KW-0813">Transport</keyword>
<evidence type="ECO:0000256" key="7">
    <source>
        <dbReference type="ARBA" id="ARBA00023136"/>
    </source>
</evidence>
<evidence type="ECO:0000256" key="10">
    <source>
        <dbReference type="ARBA" id="ARBA00039950"/>
    </source>
</evidence>
<dbReference type="InterPro" id="IPR023395">
    <property type="entry name" value="MCP_dom_sf"/>
</dbReference>
<evidence type="ECO:0000313" key="14">
    <source>
        <dbReference type="Ensembl" id="ENSOTSP00005155117.1"/>
    </source>
</evidence>
<dbReference type="PROSITE" id="PS50920">
    <property type="entry name" value="SOLCAR"/>
    <property type="match status" value="1"/>
</dbReference>
<dbReference type="Gene3D" id="1.50.40.10">
    <property type="entry name" value="Mitochondrial carrier domain"/>
    <property type="match status" value="1"/>
</dbReference>
<dbReference type="GO" id="GO:0016020">
    <property type="term" value="C:membrane"/>
    <property type="evidence" value="ECO:0007669"/>
    <property type="project" value="UniProtKB-SubCell"/>
</dbReference>
<keyword evidence="6" id="KW-1133">Transmembrane helix</keyword>
<evidence type="ECO:0000256" key="5">
    <source>
        <dbReference type="ARBA" id="ARBA00022737"/>
    </source>
</evidence>
<reference evidence="15" key="1">
    <citation type="journal article" date="2018" name="PLoS ONE">
        <title>Chinook salmon (Oncorhynchus tshawytscha) genome and transcriptome.</title>
        <authorList>
            <person name="Christensen K.A."/>
            <person name="Leong J.S."/>
            <person name="Sakhrani D."/>
            <person name="Biagi C.A."/>
            <person name="Minkley D.R."/>
            <person name="Withler R.E."/>
            <person name="Rondeau E.B."/>
            <person name="Koop B.F."/>
            <person name="Devlin R.H."/>
        </authorList>
    </citation>
    <scope>NUCLEOTIDE SEQUENCE [LARGE SCALE GENOMIC DNA]</scope>
</reference>
<keyword evidence="4 12" id="KW-0812">Transmembrane</keyword>
<dbReference type="Ensembl" id="ENSOTST00005121057.1">
    <property type="protein sequence ID" value="ENSOTSP00005155117.1"/>
    <property type="gene ID" value="ENSOTSG00005043161.2"/>
</dbReference>
<comment type="similarity">
    <text evidence="2 13">Belongs to the mitochondrial carrier (TC 2.A.29) family.</text>
</comment>
<evidence type="ECO:0000256" key="3">
    <source>
        <dbReference type="ARBA" id="ARBA00022448"/>
    </source>
</evidence>